<organism evidence="1 2">
    <name type="scientific">Natrarchaeobaculum aegyptiacum</name>
    <dbReference type="NCBI Taxonomy" id="745377"/>
    <lineage>
        <taxon>Archaea</taxon>
        <taxon>Methanobacteriati</taxon>
        <taxon>Methanobacteriota</taxon>
        <taxon>Stenosarchaea group</taxon>
        <taxon>Halobacteria</taxon>
        <taxon>Halobacteriales</taxon>
        <taxon>Natrialbaceae</taxon>
        <taxon>Natrarchaeobaculum</taxon>
    </lineage>
</organism>
<evidence type="ECO:0008006" key="3">
    <source>
        <dbReference type="Google" id="ProtNLM"/>
    </source>
</evidence>
<dbReference type="RefSeq" id="WP_086888643.1">
    <property type="nucleotide sequence ID" value="NZ_CP019893.1"/>
</dbReference>
<proteinExistence type="predicted"/>
<sequence length="92" mass="9779">MSDPDPEEIRAQLIDAFEGADYPVSNPMEFLPALPNGPATTFESGDFSMSIMELQNAADGDGGGGDRYPYHSAEEVADDILEGLQEAGELPS</sequence>
<dbReference type="InterPro" id="IPR036825">
    <property type="entry name" value="MTH865-like_sf"/>
</dbReference>
<dbReference type="SUPFAM" id="SSF69025">
    <property type="entry name" value="Hypothetical protein MTH865"/>
    <property type="match status" value="1"/>
</dbReference>
<dbReference type="KEGG" id="naj:B1756_11385"/>
<dbReference type="EMBL" id="CP019893">
    <property type="protein sequence ID" value="ARS90266.1"/>
    <property type="molecule type" value="Genomic_DNA"/>
</dbReference>
<evidence type="ECO:0000313" key="1">
    <source>
        <dbReference type="EMBL" id="ARS90266.1"/>
    </source>
</evidence>
<dbReference type="InterPro" id="IPR024093">
    <property type="entry name" value="Uncharacterised_MTH865"/>
</dbReference>
<dbReference type="AlphaFoldDB" id="A0A2Z2HSS3"/>
<dbReference type="Gene3D" id="1.10.238.80">
    <property type="entry name" value="MTH865-like"/>
    <property type="match status" value="1"/>
</dbReference>
<dbReference type="OrthoDB" id="335595at2157"/>
<dbReference type="Pfam" id="PF07747">
    <property type="entry name" value="MTH865"/>
    <property type="match status" value="1"/>
</dbReference>
<protein>
    <recommendedName>
        <fullName evidence="3">MTH865-like family protein</fullName>
    </recommendedName>
</protein>
<accession>A0A2Z2HSS3</accession>
<dbReference type="GeneID" id="32894688"/>
<evidence type="ECO:0000313" key="2">
    <source>
        <dbReference type="Proteomes" id="UP000250088"/>
    </source>
</evidence>
<reference evidence="2" key="1">
    <citation type="submission" date="2017-02" db="EMBL/GenBank/DDBJ databases">
        <title>Natronthermophilus aegyptiacus gen. nov.,sp. nov., an aerobic, extremely halophilic alkalithermophilic archaeon isolated from the athalassohaline Wadi An Natrun, Egypt.</title>
        <authorList>
            <person name="Zhao B."/>
        </authorList>
    </citation>
    <scope>NUCLEOTIDE SEQUENCE [LARGE SCALE GENOMIC DNA]</scope>
    <source>
        <strain evidence="2">JW/NM-HA 15</strain>
    </source>
</reference>
<name>A0A2Z2HSS3_9EURY</name>
<gene>
    <name evidence="1" type="ORF">B1756_11385</name>
</gene>
<dbReference type="Proteomes" id="UP000250088">
    <property type="component" value="Chromosome"/>
</dbReference>
<keyword evidence="2" id="KW-1185">Reference proteome</keyword>